<dbReference type="PROSITE" id="PS51371">
    <property type="entry name" value="CBS"/>
    <property type="match status" value="1"/>
</dbReference>
<dbReference type="InterPro" id="IPR046342">
    <property type="entry name" value="CBS_dom_sf"/>
</dbReference>
<dbReference type="InterPro" id="IPR008915">
    <property type="entry name" value="Peptidase_M50"/>
</dbReference>
<evidence type="ECO:0000313" key="20">
    <source>
        <dbReference type="Proteomes" id="UP000182829"/>
    </source>
</evidence>
<dbReference type="SMART" id="SM00116">
    <property type="entry name" value="CBS"/>
    <property type="match status" value="2"/>
</dbReference>
<evidence type="ECO:0000256" key="9">
    <source>
        <dbReference type="ARBA" id="ARBA00022833"/>
    </source>
</evidence>
<evidence type="ECO:0000256" key="1">
    <source>
        <dbReference type="ARBA" id="ARBA00004651"/>
    </source>
</evidence>
<gene>
    <name evidence="19" type="ORF">SAMN05443661_12328</name>
</gene>
<keyword evidence="13 14" id="KW-0472">Membrane</keyword>
<name>A0A1I3QL72_9EURY</name>
<evidence type="ECO:0000256" key="14">
    <source>
        <dbReference type="PIRNR" id="PIRNR006404"/>
    </source>
</evidence>
<feature type="active site" evidence="15">
    <location>
        <position position="82"/>
    </location>
</feature>
<dbReference type="InterPro" id="IPR016483">
    <property type="entry name" value="UCP006404_Pept_M50_CBS"/>
</dbReference>
<evidence type="ECO:0000256" key="2">
    <source>
        <dbReference type="ARBA" id="ARBA00007931"/>
    </source>
</evidence>
<dbReference type="CDD" id="cd06164">
    <property type="entry name" value="S2P-M50_SpoIVFB_CBS"/>
    <property type="match status" value="1"/>
</dbReference>
<keyword evidence="6 14" id="KW-0479">Metal-binding</keyword>
<feature type="binding site" evidence="16">
    <location>
        <position position="178"/>
    </location>
    <ligand>
        <name>Zn(2+)</name>
        <dbReference type="ChEBI" id="CHEBI:29105"/>
        <note>catalytic</note>
    </ligand>
</feature>
<dbReference type="GeneID" id="14208310"/>
<dbReference type="GO" id="GO:0005886">
    <property type="term" value="C:plasma membrane"/>
    <property type="evidence" value="ECO:0007669"/>
    <property type="project" value="UniProtKB-SubCell"/>
</dbReference>
<feature type="transmembrane region" description="Helical" evidence="14">
    <location>
        <begin position="12"/>
        <end position="32"/>
    </location>
</feature>
<evidence type="ECO:0000256" key="7">
    <source>
        <dbReference type="ARBA" id="ARBA00022737"/>
    </source>
</evidence>
<dbReference type="RefSeq" id="WP_005579580.1">
    <property type="nucleotide sequence ID" value="NZ_FORO01000023.1"/>
</dbReference>
<keyword evidence="3 14" id="KW-1003">Cell membrane</keyword>
<keyword evidence="8 14" id="KW-0378">Hydrolase</keyword>
<dbReference type="Pfam" id="PF00571">
    <property type="entry name" value="CBS"/>
    <property type="match status" value="2"/>
</dbReference>
<protein>
    <recommendedName>
        <fullName evidence="14">Zinc metalloprotease</fullName>
    </recommendedName>
</protein>
<evidence type="ECO:0000256" key="17">
    <source>
        <dbReference type="PROSITE-ProRule" id="PRU00703"/>
    </source>
</evidence>
<feature type="transmembrane region" description="Helical" evidence="14">
    <location>
        <begin position="149"/>
        <end position="172"/>
    </location>
</feature>
<evidence type="ECO:0000256" key="3">
    <source>
        <dbReference type="ARBA" id="ARBA00022475"/>
    </source>
</evidence>
<dbReference type="OMA" id="ITWVFGG"/>
<dbReference type="InterPro" id="IPR000644">
    <property type="entry name" value="CBS_dom"/>
</dbReference>
<dbReference type="OrthoDB" id="12044at2157"/>
<dbReference type="Pfam" id="PF02163">
    <property type="entry name" value="Peptidase_M50"/>
    <property type="match status" value="1"/>
</dbReference>
<dbReference type="PANTHER" id="PTHR39188:SF3">
    <property type="entry name" value="STAGE IV SPORULATION PROTEIN FB"/>
    <property type="match status" value="1"/>
</dbReference>
<feature type="binding site" evidence="16">
    <location>
        <position position="85"/>
    </location>
    <ligand>
        <name>Zn(2+)</name>
        <dbReference type="ChEBI" id="CHEBI:29105"/>
        <note>catalytic</note>
    </ligand>
</feature>
<accession>A0A1I3QL72</accession>
<evidence type="ECO:0000259" key="18">
    <source>
        <dbReference type="PROSITE" id="PS51371"/>
    </source>
</evidence>
<feature type="transmembrane region" description="Helical" evidence="14">
    <location>
        <begin position="199"/>
        <end position="232"/>
    </location>
</feature>
<dbReference type="SUPFAM" id="SSF54631">
    <property type="entry name" value="CBS-domain pair"/>
    <property type="match status" value="1"/>
</dbReference>
<evidence type="ECO:0000256" key="4">
    <source>
        <dbReference type="ARBA" id="ARBA00022670"/>
    </source>
</evidence>
<feature type="transmembrane region" description="Helical" evidence="14">
    <location>
        <begin position="122"/>
        <end position="142"/>
    </location>
</feature>
<feature type="binding site" evidence="16">
    <location>
        <position position="81"/>
    </location>
    <ligand>
        <name>Zn(2+)</name>
        <dbReference type="ChEBI" id="CHEBI:29105"/>
        <note>catalytic</note>
    </ligand>
</feature>
<sequence>MRNVHLTTIWGIPIRINVSLLVLLPVLVYLIAEGDQIGIYASAIDALAPATLEVAPLEEGATPWLIGLAGAVGLFFSVAVHELGHAYAARRYDIGTESITLWIFGGLAALESMPREWHREFWIAVAGPFTSLLLAVVFAGLLQVIPGGLALVLFVVGWLALINVVLAVFNMLPAFPMDGGRVLRALLGRRWSYVTATRIAARIGTIFALFFAVVGVLGGNPLLVLVALFVYVAATTESRTIALEELLRGVLAVDVMDEPARSVAADATLSDVATSLFENRRSEFVVTDDDEIVGLVTLSDLGQVDRSTLETTTVREVMTDEVAHVGLETPAFEVLRAMGRDPLVVVLEDGDPVGTVSRRDLGEIMQLRRELGAPGPFERTAM</sequence>
<dbReference type="GO" id="GO:0008237">
    <property type="term" value="F:metallopeptidase activity"/>
    <property type="evidence" value="ECO:0007669"/>
    <property type="project" value="UniProtKB-UniRule"/>
</dbReference>
<comment type="subcellular location">
    <subcellularLocation>
        <location evidence="1 14">Cell membrane</location>
        <topology evidence="1 14">Multi-pass membrane protein</topology>
    </subcellularLocation>
</comment>
<dbReference type="AlphaFoldDB" id="A0A1I3QL72"/>
<keyword evidence="11 14" id="KW-0482">Metalloprotease</keyword>
<keyword evidence="7" id="KW-0677">Repeat</keyword>
<keyword evidence="9 14" id="KW-0862">Zinc</keyword>
<evidence type="ECO:0000256" key="8">
    <source>
        <dbReference type="ARBA" id="ARBA00022801"/>
    </source>
</evidence>
<keyword evidence="12 17" id="KW-0129">CBS domain</keyword>
<dbReference type="Gene3D" id="3.10.580.10">
    <property type="entry name" value="CBS-domain"/>
    <property type="match status" value="2"/>
</dbReference>
<evidence type="ECO:0000256" key="6">
    <source>
        <dbReference type="ARBA" id="ARBA00022723"/>
    </source>
</evidence>
<evidence type="ECO:0000313" key="19">
    <source>
        <dbReference type="EMBL" id="SFJ34292.1"/>
    </source>
</evidence>
<evidence type="ECO:0000256" key="15">
    <source>
        <dbReference type="PIRSR" id="PIRSR006404-1"/>
    </source>
</evidence>
<evidence type="ECO:0000256" key="12">
    <source>
        <dbReference type="ARBA" id="ARBA00023122"/>
    </source>
</evidence>
<organism evidence="19 20">
    <name type="scientific">Natronobacterium gregoryi</name>
    <dbReference type="NCBI Taxonomy" id="44930"/>
    <lineage>
        <taxon>Archaea</taxon>
        <taxon>Methanobacteriati</taxon>
        <taxon>Methanobacteriota</taxon>
        <taxon>Stenosarchaea group</taxon>
        <taxon>Halobacteria</taxon>
        <taxon>Halobacteriales</taxon>
        <taxon>Natrialbaceae</taxon>
        <taxon>Natronobacterium</taxon>
    </lineage>
</organism>
<keyword evidence="4 14" id="KW-0645">Protease</keyword>
<evidence type="ECO:0000256" key="5">
    <source>
        <dbReference type="ARBA" id="ARBA00022692"/>
    </source>
</evidence>
<dbReference type="PANTHER" id="PTHR39188">
    <property type="entry name" value="MEMBRANE-ASSOCIATED ZINC METALLOPROTEASE M50B"/>
    <property type="match status" value="1"/>
</dbReference>
<comment type="similarity">
    <text evidence="2 14">Belongs to the peptidase M50B family.</text>
</comment>
<reference evidence="19 20" key="1">
    <citation type="submission" date="2016-10" db="EMBL/GenBank/DDBJ databases">
        <authorList>
            <person name="de Groot N.N."/>
        </authorList>
    </citation>
    <scope>NUCLEOTIDE SEQUENCE [LARGE SCALE GENOMIC DNA]</scope>
    <source>
        <strain evidence="19 20">SP2</strain>
    </source>
</reference>
<dbReference type="PIRSF" id="PIRSF006404">
    <property type="entry name" value="UCP006404_Pept_M50_CBS"/>
    <property type="match status" value="1"/>
</dbReference>
<evidence type="ECO:0000256" key="16">
    <source>
        <dbReference type="PIRSR" id="PIRSR006404-2"/>
    </source>
</evidence>
<dbReference type="Proteomes" id="UP000182829">
    <property type="component" value="Unassembled WGS sequence"/>
</dbReference>
<comment type="cofactor">
    <cofactor evidence="14 16">
        <name>Zn(2+)</name>
        <dbReference type="ChEBI" id="CHEBI:29105"/>
    </cofactor>
    <text evidence="14 16">Binds 1 zinc ion per subunit.</text>
</comment>
<dbReference type="EMBL" id="FORO01000023">
    <property type="protein sequence ID" value="SFJ34292.1"/>
    <property type="molecule type" value="Genomic_DNA"/>
</dbReference>
<dbReference type="GO" id="GO:0046872">
    <property type="term" value="F:metal ion binding"/>
    <property type="evidence" value="ECO:0007669"/>
    <property type="project" value="UniProtKB-UniRule"/>
</dbReference>
<dbReference type="GO" id="GO:0006508">
    <property type="term" value="P:proteolysis"/>
    <property type="evidence" value="ECO:0007669"/>
    <property type="project" value="UniProtKB-KW"/>
</dbReference>
<evidence type="ECO:0000256" key="13">
    <source>
        <dbReference type="ARBA" id="ARBA00023136"/>
    </source>
</evidence>
<evidence type="ECO:0000256" key="11">
    <source>
        <dbReference type="ARBA" id="ARBA00023049"/>
    </source>
</evidence>
<keyword evidence="5 14" id="KW-0812">Transmembrane</keyword>
<feature type="domain" description="CBS" evidence="18">
    <location>
        <begin position="256"/>
        <end position="311"/>
    </location>
</feature>
<feature type="transmembrane region" description="Helical" evidence="14">
    <location>
        <begin position="61"/>
        <end position="80"/>
    </location>
</feature>
<keyword evidence="10 14" id="KW-1133">Transmembrane helix</keyword>
<evidence type="ECO:0000256" key="10">
    <source>
        <dbReference type="ARBA" id="ARBA00022989"/>
    </source>
</evidence>
<proteinExistence type="inferred from homology"/>